<reference evidence="2 3" key="1">
    <citation type="submission" date="2019-03" db="EMBL/GenBank/DDBJ databases">
        <title>Genomic Encyclopedia of Type Strains, Phase IV (KMG-IV): sequencing the most valuable type-strain genomes for metagenomic binning, comparative biology and taxonomic classification.</title>
        <authorList>
            <person name="Goeker M."/>
        </authorList>
    </citation>
    <scope>NUCLEOTIDE SEQUENCE [LARGE SCALE GENOMIC DNA]</scope>
    <source>
        <strain evidence="2 3">DSM 18401</strain>
    </source>
</reference>
<feature type="chain" id="PRO_5020701085" description="NlpE-like protein" evidence="1">
    <location>
        <begin position="20"/>
        <end position="158"/>
    </location>
</feature>
<gene>
    <name evidence="2" type="ORF">EV665_106191</name>
</gene>
<proteinExistence type="predicted"/>
<feature type="signal peptide" evidence="1">
    <location>
        <begin position="1"/>
        <end position="19"/>
    </location>
</feature>
<comment type="caution">
    <text evidence="2">The sequence shown here is derived from an EMBL/GenBank/DDBJ whole genome shotgun (WGS) entry which is preliminary data.</text>
</comment>
<sequence>MRTLLPTFAFLLLAAPALAGSIEPVASASSEGSSISAIRCDDCPALKPKSKSAAYHVDAIEPGTQKVEIREENGERKIFRTEAWMGGSPVLFVSKAPVEAHQAAEAEKPADADATAVETVDAGARTSALDETAAGKTATAGMVPSREFDPAGFELRVN</sequence>
<evidence type="ECO:0000256" key="1">
    <source>
        <dbReference type="SAM" id="SignalP"/>
    </source>
</evidence>
<name>A0A4R2D1R3_SHIGR</name>
<keyword evidence="1" id="KW-0732">Signal</keyword>
<dbReference type="AlphaFoldDB" id="A0A4R2D1R3"/>
<dbReference type="EMBL" id="SLVX01000006">
    <property type="protein sequence ID" value="TCN45714.1"/>
    <property type="molecule type" value="Genomic_DNA"/>
</dbReference>
<protein>
    <recommendedName>
        <fullName evidence="4">NlpE-like protein</fullName>
    </recommendedName>
</protein>
<dbReference type="Proteomes" id="UP000295351">
    <property type="component" value="Unassembled WGS sequence"/>
</dbReference>
<keyword evidence="3" id="KW-1185">Reference proteome</keyword>
<evidence type="ECO:0000313" key="2">
    <source>
        <dbReference type="EMBL" id="TCN45714.1"/>
    </source>
</evidence>
<dbReference type="InterPro" id="IPR049748">
    <property type="entry name" value="HPE1-like_N_CxxC"/>
</dbReference>
<accession>A0A4R2D1R3</accession>
<dbReference type="NCBIfam" id="NF041110">
    <property type="entry name" value="HPE1_fam_CxxC"/>
    <property type="match status" value="1"/>
</dbReference>
<organism evidence="2 3">
    <name type="scientific">Shinella granuli</name>
    <dbReference type="NCBI Taxonomy" id="323621"/>
    <lineage>
        <taxon>Bacteria</taxon>
        <taxon>Pseudomonadati</taxon>
        <taxon>Pseudomonadota</taxon>
        <taxon>Alphaproteobacteria</taxon>
        <taxon>Hyphomicrobiales</taxon>
        <taxon>Rhizobiaceae</taxon>
        <taxon>Shinella</taxon>
    </lineage>
</organism>
<evidence type="ECO:0000313" key="3">
    <source>
        <dbReference type="Proteomes" id="UP000295351"/>
    </source>
</evidence>
<dbReference type="RefSeq" id="WP_064329253.1">
    <property type="nucleotide sequence ID" value="NZ_BAABEI010000012.1"/>
</dbReference>
<evidence type="ECO:0008006" key="4">
    <source>
        <dbReference type="Google" id="ProtNLM"/>
    </source>
</evidence>